<reference evidence="2" key="1">
    <citation type="journal article" date="2015" name="Genome Biol. Evol.">
        <title>Organellar Genomes of White Spruce (Picea glauca): Assembly and Annotation.</title>
        <authorList>
            <person name="Jackman S.D."/>
            <person name="Warren R.L."/>
            <person name="Gibb E.A."/>
            <person name="Vandervalk B.P."/>
            <person name="Mohamadi H."/>
            <person name="Chu J."/>
            <person name="Raymond A."/>
            <person name="Pleasance S."/>
            <person name="Coope R."/>
            <person name="Wildung M.R."/>
            <person name="Ritland C.E."/>
            <person name="Bousquet J."/>
            <person name="Jones S.J."/>
            <person name="Bohlmann J."/>
            <person name="Birol I."/>
        </authorList>
    </citation>
    <scope>NUCLEOTIDE SEQUENCE [LARGE SCALE GENOMIC DNA]</scope>
    <source>
        <tissue evidence="2">Flushing bud</tissue>
    </source>
</reference>
<gene>
    <name evidence="2" type="ORF">ABT39_MTgene3481</name>
</gene>
<name>A0A117NFI9_PICGL</name>
<keyword evidence="1" id="KW-1133">Transmembrane helix</keyword>
<proteinExistence type="predicted"/>
<keyword evidence="2" id="KW-0496">Mitochondrion</keyword>
<keyword evidence="1" id="KW-0472">Membrane</keyword>
<protein>
    <submittedName>
        <fullName evidence="2">Uncharacterized protein</fullName>
    </submittedName>
</protein>
<feature type="transmembrane region" description="Helical" evidence="1">
    <location>
        <begin position="47"/>
        <end position="65"/>
    </location>
</feature>
<comment type="caution">
    <text evidence="2">The sequence shown here is derived from an EMBL/GenBank/DDBJ whole genome shotgun (WGS) entry which is preliminary data.</text>
</comment>
<organism evidence="2">
    <name type="scientific">Picea glauca</name>
    <name type="common">White spruce</name>
    <name type="synonym">Pinus glauca</name>
    <dbReference type="NCBI Taxonomy" id="3330"/>
    <lineage>
        <taxon>Eukaryota</taxon>
        <taxon>Viridiplantae</taxon>
        <taxon>Streptophyta</taxon>
        <taxon>Embryophyta</taxon>
        <taxon>Tracheophyta</taxon>
        <taxon>Spermatophyta</taxon>
        <taxon>Pinopsida</taxon>
        <taxon>Pinidae</taxon>
        <taxon>Conifers I</taxon>
        <taxon>Pinales</taxon>
        <taxon>Pinaceae</taxon>
        <taxon>Picea</taxon>
    </lineage>
</organism>
<dbReference type="EMBL" id="LKAM01000021">
    <property type="protein sequence ID" value="KUM45308.1"/>
    <property type="molecule type" value="Genomic_DNA"/>
</dbReference>
<keyword evidence="1" id="KW-0812">Transmembrane</keyword>
<evidence type="ECO:0000313" key="2">
    <source>
        <dbReference type="EMBL" id="KUM45308.1"/>
    </source>
</evidence>
<dbReference type="AlphaFoldDB" id="A0A117NFI9"/>
<sequence>MVRPAQKTQNLINSIELSLKLKFASYGAHKTGPKEPMLIEPVFEGSYCIIYFYNLLFTFHLFYPWNCLYF</sequence>
<evidence type="ECO:0000256" key="1">
    <source>
        <dbReference type="SAM" id="Phobius"/>
    </source>
</evidence>
<accession>A0A117NFI9</accession>
<geneLocation type="mitochondrion" evidence="2"/>